<comment type="caution">
    <text evidence="2">The sequence shown here is derived from an EMBL/GenBank/DDBJ whole genome shotgun (WGS) entry which is preliminary data.</text>
</comment>
<gene>
    <name evidence="2" type="ORF">H8S77_18565</name>
</gene>
<reference evidence="2 3" key="1">
    <citation type="submission" date="2020-08" db="EMBL/GenBank/DDBJ databases">
        <title>Genome public.</title>
        <authorList>
            <person name="Liu C."/>
            <person name="Sun Q."/>
        </authorList>
    </citation>
    <scope>NUCLEOTIDE SEQUENCE [LARGE SCALE GENOMIC DNA]</scope>
    <source>
        <strain evidence="2 3">BX2</strain>
    </source>
</reference>
<feature type="transmembrane region" description="Helical" evidence="1">
    <location>
        <begin position="58"/>
        <end position="79"/>
    </location>
</feature>
<dbReference type="EMBL" id="JACOOI010000023">
    <property type="protein sequence ID" value="MBC5644885.1"/>
    <property type="molecule type" value="Genomic_DNA"/>
</dbReference>
<keyword evidence="3" id="KW-1185">Reference proteome</keyword>
<evidence type="ECO:0000313" key="3">
    <source>
        <dbReference type="Proteomes" id="UP000644010"/>
    </source>
</evidence>
<organism evidence="2 3">
    <name type="scientific">Parabacteroides segnis</name>
    <dbReference type="NCBI Taxonomy" id="2763058"/>
    <lineage>
        <taxon>Bacteria</taxon>
        <taxon>Pseudomonadati</taxon>
        <taxon>Bacteroidota</taxon>
        <taxon>Bacteroidia</taxon>
        <taxon>Bacteroidales</taxon>
        <taxon>Tannerellaceae</taxon>
        <taxon>Parabacteroides</taxon>
    </lineage>
</organism>
<keyword evidence="1" id="KW-1133">Transmembrane helix</keyword>
<dbReference type="RefSeq" id="WP_186960662.1">
    <property type="nucleotide sequence ID" value="NZ_JACOOI010000023.1"/>
</dbReference>
<name>A0ABR7E534_9BACT</name>
<protein>
    <recommendedName>
        <fullName evidence="4">DUF5056 domain-containing protein</fullName>
    </recommendedName>
</protein>
<evidence type="ECO:0000313" key="2">
    <source>
        <dbReference type="EMBL" id="MBC5644885.1"/>
    </source>
</evidence>
<proteinExistence type="predicted"/>
<accession>A0ABR7E534</accession>
<feature type="transmembrane region" description="Helical" evidence="1">
    <location>
        <begin position="99"/>
        <end position="126"/>
    </location>
</feature>
<sequence length="129" mass="14117">MSISDKDINRLTGKLLKEGMVKPSPDLSLRIMDLIMQEEPLKVPEVKKARMSSGMPPFMIVGVIIAYLVVFAGVLMLLGQQPAGSVDHMLEGIKDKLPFIMTIAAIAGSLIFYSALDKVLAVTFLLKEK</sequence>
<evidence type="ECO:0008006" key="4">
    <source>
        <dbReference type="Google" id="ProtNLM"/>
    </source>
</evidence>
<keyword evidence="1" id="KW-0812">Transmembrane</keyword>
<keyword evidence="1" id="KW-0472">Membrane</keyword>
<dbReference type="Proteomes" id="UP000644010">
    <property type="component" value="Unassembled WGS sequence"/>
</dbReference>
<evidence type="ECO:0000256" key="1">
    <source>
        <dbReference type="SAM" id="Phobius"/>
    </source>
</evidence>